<reference evidence="3" key="1">
    <citation type="submission" date="2023-09" db="EMBL/GenBank/DDBJ databases">
        <title>Paenibacillus sp. chi10 Genome sequencing and assembly.</title>
        <authorList>
            <person name="Kim I."/>
        </authorList>
    </citation>
    <scope>NUCLEOTIDE SEQUENCE [LARGE SCALE GENOMIC DNA]</scope>
    <source>
        <strain evidence="3">chi10</strain>
    </source>
</reference>
<dbReference type="InterPro" id="IPR001387">
    <property type="entry name" value="Cro/C1-type_HTH"/>
</dbReference>
<dbReference type="Gene3D" id="1.10.260.40">
    <property type="entry name" value="lambda repressor-like DNA-binding domains"/>
    <property type="match status" value="1"/>
</dbReference>
<dbReference type="Proteomes" id="UP001250538">
    <property type="component" value="Unassembled WGS sequence"/>
</dbReference>
<protein>
    <submittedName>
        <fullName evidence="2">XRE family transcriptional regulator</fullName>
    </submittedName>
</protein>
<comment type="caution">
    <text evidence="2">The sequence shown here is derived from an EMBL/GenBank/DDBJ whole genome shotgun (WGS) entry which is preliminary data.</text>
</comment>
<dbReference type="SMART" id="SM00530">
    <property type="entry name" value="HTH_XRE"/>
    <property type="match status" value="1"/>
</dbReference>
<proteinExistence type="predicted"/>
<dbReference type="EMBL" id="JAVYAA010000002">
    <property type="protein sequence ID" value="MDT8976440.1"/>
    <property type="molecule type" value="Genomic_DNA"/>
</dbReference>
<evidence type="ECO:0000313" key="2">
    <source>
        <dbReference type="EMBL" id="MDT8976440.1"/>
    </source>
</evidence>
<keyword evidence="3" id="KW-1185">Reference proteome</keyword>
<dbReference type="AlphaFoldDB" id="A0AAJ2N4A8"/>
<dbReference type="SUPFAM" id="SSF48452">
    <property type="entry name" value="TPR-like"/>
    <property type="match status" value="1"/>
</dbReference>
<dbReference type="CDD" id="cd00093">
    <property type="entry name" value="HTH_XRE"/>
    <property type="match status" value="1"/>
</dbReference>
<dbReference type="GO" id="GO:0003677">
    <property type="term" value="F:DNA binding"/>
    <property type="evidence" value="ECO:0007669"/>
    <property type="project" value="InterPro"/>
</dbReference>
<dbReference type="PROSITE" id="PS50943">
    <property type="entry name" value="HTH_CROC1"/>
    <property type="match status" value="1"/>
</dbReference>
<sequence>MKEGDGLSKGNRLIGELIYDYRKSRRYTLPHLSTLSGIPKGTISKIERGETKHPELTTILSLTSSLSIPYSDVVGHYIVTERRKKVLQRLLMEAIQRGESTVIEKIAVRFLQSDSEDSYDLIEELYKMTEAVTDNTIRLTLFALIAKYAREHGVQPYVAKAFFQTYLIERNDFSRLEQTFHTGIYLLNYIGFFPEEEKALIHFKLGFHAYALQMHEKSIELLSAVVEEYKSDPLTRARALLLTSNSYYYLGNYFLAEHYMHECNKYSFKEIQENIKLNEACILGKKGHTEQAISQLLICLQQSSSDQTIHIINELFELYLHNKDTVSIDILLKHESQIINTEYKTPFKKSELALYFKLKAGYYIQLKKYEEAIDCFMLSILHYIGVDSRVRANDCFNLILFILPKWAQQQVDDSTK</sequence>
<dbReference type="SUPFAM" id="SSF47413">
    <property type="entry name" value="lambda repressor-like DNA-binding domains"/>
    <property type="match status" value="1"/>
</dbReference>
<name>A0AAJ2N4A8_9BACL</name>
<evidence type="ECO:0000259" key="1">
    <source>
        <dbReference type="PROSITE" id="PS50943"/>
    </source>
</evidence>
<accession>A0AAJ2N4A8</accession>
<evidence type="ECO:0000313" key="3">
    <source>
        <dbReference type="Proteomes" id="UP001250538"/>
    </source>
</evidence>
<organism evidence="2 3">
    <name type="scientific">Paenibacillus suaedae</name>
    <dbReference type="NCBI Taxonomy" id="3077233"/>
    <lineage>
        <taxon>Bacteria</taxon>
        <taxon>Bacillati</taxon>
        <taxon>Bacillota</taxon>
        <taxon>Bacilli</taxon>
        <taxon>Bacillales</taxon>
        <taxon>Paenibacillaceae</taxon>
        <taxon>Paenibacillus</taxon>
    </lineage>
</organism>
<dbReference type="RefSeq" id="WP_315745011.1">
    <property type="nucleotide sequence ID" value="NZ_JAVYAA010000002.1"/>
</dbReference>
<gene>
    <name evidence="2" type="ORF">RQP50_09325</name>
</gene>
<dbReference type="Gene3D" id="1.25.40.10">
    <property type="entry name" value="Tetratricopeptide repeat domain"/>
    <property type="match status" value="1"/>
</dbReference>
<feature type="domain" description="HTH cro/C1-type" evidence="1">
    <location>
        <begin position="18"/>
        <end position="73"/>
    </location>
</feature>
<dbReference type="InterPro" id="IPR010982">
    <property type="entry name" value="Lambda_DNA-bd_dom_sf"/>
</dbReference>
<dbReference type="InterPro" id="IPR011990">
    <property type="entry name" value="TPR-like_helical_dom_sf"/>
</dbReference>